<gene>
    <name evidence="1" type="ORF">CH54_1571</name>
</gene>
<evidence type="ECO:0000313" key="1">
    <source>
        <dbReference type="EMBL" id="AJJ37225.1"/>
    </source>
</evidence>
<keyword evidence="2" id="KW-1185">Reference proteome</keyword>
<proteinExistence type="predicted"/>
<reference evidence="1 2" key="1">
    <citation type="journal article" date="2015" name="Genome Announc.">
        <title>Thirty-Two Complete Genome Assemblies of Nine Yersinia Species, Including Y. pestis, Y. pseudotuberculosis, and Y. enterocolitica.</title>
        <authorList>
            <person name="Johnson S.L."/>
            <person name="Daligault H.E."/>
            <person name="Davenport K.W."/>
            <person name="Jaissle J."/>
            <person name="Frey K.G."/>
            <person name="Ladner J.T."/>
            <person name="Broomall S.M."/>
            <person name="Bishop-Lilly K.A."/>
            <person name="Bruce D.C."/>
            <person name="Coyne S.R."/>
            <person name="Gibbons H.S."/>
            <person name="Lo C.C."/>
            <person name="Munk A.C."/>
            <person name="Rosenzweig C.N."/>
            <person name="Koroleva G.I."/>
            <person name="Palacios G.F."/>
            <person name="Redden C.L."/>
            <person name="Xu Y."/>
            <person name="Minogue T.D."/>
            <person name="Chain P.S."/>
        </authorList>
    </citation>
    <scope>NUCLEOTIDE SEQUENCE [LARGE SCALE GENOMIC DNA]</scope>
    <source>
        <strain evidence="1 2">Y231</strain>
    </source>
</reference>
<dbReference type="Proteomes" id="UP000031883">
    <property type="component" value="Chromosome"/>
</dbReference>
<evidence type="ECO:0000313" key="2">
    <source>
        <dbReference type="Proteomes" id="UP000031883"/>
    </source>
</evidence>
<dbReference type="EMBL" id="CP009997">
    <property type="protein sequence ID" value="AJJ37225.1"/>
    <property type="molecule type" value="Genomic_DNA"/>
</dbReference>
<accession>A0ABM5SRN7</accession>
<protein>
    <submittedName>
        <fullName evidence="1">Uncharacterized protein</fullName>
    </submittedName>
</protein>
<sequence length="31" mass="3686">MLPIQIGYDLLHGLLMQFFPFRRPDSVTHWG</sequence>
<organism evidence="1 2">
    <name type="scientific">Yersinia rochesterensis</name>
    <dbReference type="NCBI Taxonomy" id="1604335"/>
    <lineage>
        <taxon>Bacteria</taxon>
        <taxon>Pseudomonadati</taxon>
        <taxon>Pseudomonadota</taxon>
        <taxon>Gammaproteobacteria</taxon>
        <taxon>Enterobacterales</taxon>
        <taxon>Yersiniaceae</taxon>
        <taxon>Yersinia</taxon>
    </lineage>
</organism>
<name>A0ABM5SRN7_9GAMM</name>